<evidence type="ECO:0000259" key="2">
    <source>
        <dbReference type="Pfam" id="PF08450"/>
    </source>
</evidence>
<protein>
    <recommendedName>
        <fullName evidence="2">SMP-30/Gluconolactonase/LRE-like region domain-containing protein</fullName>
    </recommendedName>
</protein>
<sequence>MPWACGLYALQPDGSASTVLTGRLRERVGFDPSGRVMYHVDSRRRRLQRYRYDPDTGAATDPTLLVEFDDATPDGLCVDAEGCLWVALRDGWRVCRYARDGSPTARVDLPVPRPTAVCLLDGMLLITTALARLTDAALRAAPDSGRIFAAEVDVAAAPTHTWNGSPRQP</sequence>
<dbReference type="PRINTS" id="PR01790">
    <property type="entry name" value="SMP30FAMILY"/>
</dbReference>
<dbReference type="Gene3D" id="2.120.10.30">
    <property type="entry name" value="TolB, C-terminal domain"/>
    <property type="match status" value="1"/>
</dbReference>
<dbReference type="RefSeq" id="WP_425571047.1">
    <property type="nucleotide sequence ID" value="NZ_BAABJQ010000058.1"/>
</dbReference>
<dbReference type="SUPFAM" id="SSF63829">
    <property type="entry name" value="Calcium-dependent phosphotriesterase"/>
    <property type="match status" value="1"/>
</dbReference>
<organism evidence="3 4">
    <name type="scientific">Rugosimonospora acidiphila</name>
    <dbReference type="NCBI Taxonomy" id="556531"/>
    <lineage>
        <taxon>Bacteria</taxon>
        <taxon>Bacillati</taxon>
        <taxon>Actinomycetota</taxon>
        <taxon>Actinomycetes</taxon>
        <taxon>Micromonosporales</taxon>
        <taxon>Micromonosporaceae</taxon>
        <taxon>Rugosimonospora</taxon>
    </lineage>
</organism>
<proteinExistence type="inferred from homology"/>
<dbReference type="PANTHER" id="PTHR10907:SF47">
    <property type="entry name" value="REGUCALCIN"/>
    <property type="match status" value="1"/>
</dbReference>
<reference evidence="4" key="1">
    <citation type="journal article" date="2019" name="Int. J. Syst. Evol. Microbiol.">
        <title>The Global Catalogue of Microorganisms (GCM) 10K type strain sequencing project: providing services to taxonomists for standard genome sequencing and annotation.</title>
        <authorList>
            <consortium name="The Broad Institute Genomics Platform"/>
            <consortium name="The Broad Institute Genome Sequencing Center for Infectious Disease"/>
            <person name="Wu L."/>
            <person name="Ma J."/>
        </authorList>
    </citation>
    <scope>NUCLEOTIDE SEQUENCE [LARGE SCALE GENOMIC DNA]</scope>
    <source>
        <strain evidence="4">JCM 18304</strain>
    </source>
</reference>
<comment type="caution">
    <text evidence="3">The sequence shown here is derived from an EMBL/GenBank/DDBJ whole genome shotgun (WGS) entry which is preliminary data.</text>
</comment>
<dbReference type="InterPro" id="IPR013658">
    <property type="entry name" value="SGL"/>
</dbReference>
<evidence type="ECO:0000256" key="1">
    <source>
        <dbReference type="ARBA" id="ARBA00008853"/>
    </source>
</evidence>
<dbReference type="PANTHER" id="PTHR10907">
    <property type="entry name" value="REGUCALCIN"/>
    <property type="match status" value="1"/>
</dbReference>
<dbReference type="Proteomes" id="UP001501570">
    <property type="component" value="Unassembled WGS sequence"/>
</dbReference>
<dbReference type="Pfam" id="PF08450">
    <property type="entry name" value="SGL"/>
    <property type="match status" value="1"/>
</dbReference>
<keyword evidence="4" id="KW-1185">Reference proteome</keyword>
<gene>
    <name evidence="3" type="ORF">GCM10023322_83250</name>
</gene>
<name>A0ABP9SVJ5_9ACTN</name>
<dbReference type="InterPro" id="IPR005511">
    <property type="entry name" value="SMP-30"/>
</dbReference>
<dbReference type="EMBL" id="BAABJQ010000058">
    <property type="protein sequence ID" value="GAA5202091.1"/>
    <property type="molecule type" value="Genomic_DNA"/>
</dbReference>
<accession>A0ABP9SVJ5</accession>
<evidence type="ECO:0000313" key="3">
    <source>
        <dbReference type="EMBL" id="GAA5202091.1"/>
    </source>
</evidence>
<comment type="similarity">
    <text evidence="1">Belongs to the SMP-30/CGR1 family.</text>
</comment>
<feature type="domain" description="SMP-30/Gluconolactonase/LRE-like region" evidence="2">
    <location>
        <begin position="6"/>
        <end position="129"/>
    </location>
</feature>
<dbReference type="InterPro" id="IPR011042">
    <property type="entry name" value="6-blade_b-propeller_TolB-like"/>
</dbReference>
<evidence type="ECO:0000313" key="4">
    <source>
        <dbReference type="Proteomes" id="UP001501570"/>
    </source>
</evidence>